<reference evidence="1 2" key="1">
    <citation type="submission" date="2023-08" db="EMBL/GenBank/DDBJ databases">
        <title>A Necator americanus chromosomal reference genome.</title>
        <authorList>
            <person name="Ilik V."/>
            <person name="Petrzelkova K.J."/>
            <person name="Pardy F."/>
            <person name="Fuh T."/>
            <person name="Niatou-Singa F.S."/>
            <person name="Gouil Q."/>
            <person name="Baker L."/>
            <person name="Ritchie M.E."/>
            <person name="Jex A.R."/>
            <person name="Gazzola D."/>
            <person name="Li H."/>
            <person name="Toshio Fujiwara R."/>
            <person name="Zhan B."/>
            <person name="Aroian R.V."/>
            <person name="Pafco B."/>
            <person name="Schwarz E.M."/>
        </authorList>
    </citation>
    <scope>NUCLEOTIDE SEQUENCE [LARGE SCALE GENOMIC DNA]</scope>
    <source>
        <strain evidence="1 2">Aroian</strain>
        <tissue evidence="1">Whole animal</tissue>
    </source>
</reference>
<dbReference type="Proteomes" id="UP001303046">
    <property type="component" value="Unassembled WGS sequence"/>
</dbReference>
<name>A0ABR1DYM8_NECAM</name>
<accession>A0ABR1DYM8</accession>
<dbReference type="EMBL" id="JAVFWL010000005">
    <property type="protein sequence ID" value="KAK6755526.1"/>
    <property type="molecule type" value="Genomic_DNA"/>
</dbReference>
<evidence type="ECO:0000313" key="1">
    <source>
        <dbReference type="EMBL" id="KAK6755526.1"/>
    </source>
</evidence>
<sequence>MPQSSQSTMSAYYVHKGESDRQLVTCKGWREGWHRLARKSGSQIYHQRTSRVSWGYETHAMCSGKGATARIQYLNSANMRSQKLSSPTRTEQRIRLENSEVEIICGKLNKMPDNVPADLASFVNEKMWCRDPAARTNFHEIVSFLEKKTGLKLSRTAFEDLPTLTTTMEGSRVIENIDRRRKNGRSRVRIRDFDCATLNTPKPVYGPMAEIGNI</sequence>
<organism evidence="1 2">
    <name type="scientific">Necator americanus</name>
    <name type="common">Human hookworm</name>
    <dbReference type="NCBI Taxonomy" id="51031"/>
    <lineage>
        <taxon>Eukaryota</taxon>
        <taxon>Metazoa</taxon>
        <taxon>Ecdysozoa</taxon>
        <taxon>Nematoda</taxon>
        <taxon>Chromadorea</taxon>
        <taxon>Rhabditida</taxon>
        <taxon>Rhabditina</taxon>
        <taxon>Rhabditomorpha</taxon>
        <taxon>Strongyloidea</taxon>
        <taxon>Ancylostomatidae</taxon>
        <taxon>Bunostominae</taxon>
        <taxon>Necator</taxon>
    </lineage>
</organism>
<keyword evidence="2" id="KW-1185">Reference proteome</keyword>
<evidence type="ECO:0000313" key="2">
    <source>
        <dbReference type="Proteomes" id="UP001303046"/>
    </source>
</evidence>
<gene>
    <name evidence="1" type="primary">Necator_chrV.g18896</name>
    <name evidence="1" type="ORF">RB195_014105</name>
</gene>
<comment type="caution">
    <text evidence="1">The sequence shown here is derived from an EMBL/GenBank/DDBJ whole genome shotgun (WGS) entry which is preliminary data.</text>
</comment>
<evidence type="ECO:0008006" key="3">
    <source>
        <dbReference type="Google" id="ProtNLM"/>
    </source>
</evidence>
<proteinExistence type="predicted"/>
<protein>
    <recommendedName>
        <fullName evidence="3">Serine-threonine/tyrosine-protein kinase catalytic domain-containing protein</fullName>
    </recommendedName>
</protein>